<evidence type="ECO:0000313" key="1">
    <source>
        <dbReference type="EMBL" id="CAH7667817.1"/>
    </source>
</evidence>
<evidence type="ECO:0000313" key="2">
    <source>
        <dbReference type="Proteomes" id="UP001153365"/>
    </source>
</evidence>
<gene>
    <name evidence="1" type="ORF">PPACK8108_LOCUS2245</name>
</gene>
<proteinExistence type="predicted"/>
<accession>A0AAV0AK39</accession>
<organism evidence="1 2">
    <name type="scientific">Phakopsora pachyrhizi</name>
    <name type="common">Asian soybean rust disease fungus</name>
    <dbReference type="NCBI Taxonomy" id="170000"/>
    <lineage>
        <taxon>Eukaryota</taxon>
        <taxon>Fungi</taxon>
        <taxon>Dikarya</taxon>
        <taxon>Basidiomycota</taxon>
        <taxon>Pucciniomycotina</taxon>
        <taxon>Pucciniomycetes</taxon>
        <taxon>Pucciniales</taxon>
        <taxon>Phakopsoraceae</taxon>
        <taxon>Phakopsora</taxon>
    </lineage>
</organism>
<dbReference type="AlphaFoldDB" id="A0AAV0AK39"/>
<sequence length="182" mass="21162">MVMDSRLMKRRIPGKFRSLHTNSSFGDKYSTSGEVKEVLGAFQLEFNSSMDSNSPLVWFKLLYEVYNNPRGGFNRFRICRSIFTKSFNLQKAELTGKESRIELENESKRVKRLTRITSEGRGEEQIFAKRLKTWVILMIGGGHFCWDGFGKGHSKLKCFDELVKVKLIYLASKRMEQLMQEP</sequence>
<name>A0AAV0AK39_PHAPC</name>
<dbReference type="EMBL" id="CALTRL010000385">
    <property type="protein sequence ID" value="CAH7667817.1"/>
    <property type="molecule type" value="Genomic_DNA"/>
</dbReference>
<reference evidence="1" key="1">
    <citation type="submission" date="2022-06" db="EMBL/GenBank/DDBJ databases">
        <authorList>
            <consortium name="SYNGENTA / RWTH Aachen University"/>
        </authorList>
    </citation>
    <scope>NUCLEOTIDE SEQUENCE</scope>
</reference>
<keyword evidence="2" id="KW-1185">Reference proteome</keyword>
<dbReference type="Proteomes" id="UP001153365">
    <property type="component" value="Unassembled WGS sequence"/>
</dbReference>
<comment type="caution">
    <text evidence="1">The sequence shown here is derived from an EMBL/GenBank/DDBJ whole genome shotgun (WGS) entry which is preliminary data.</text>
</comment>
<protein>
    <submittedName>
        <fullName evidence="1">Uncharacterized protein</fullName>
    </submittedName>
</protein>